<dbReference type="InterPro" id="IPR026579">
    <property type="entry name" value="FtsQ"/>
</dbReference>
<organism evidence="11 12">
    <name type="scientific">Rodentibacter mrazii</name>
    <dbReference type="NCBI Taxonomy" id="1908257"/>
    <lineage>
        <taxon>Bacteria</taxon>
        <taxon>Pseudomonadati</taxon>
        <taxon>Pseudomonadota</taxon>
        <taxon>Gammaproteobacteria</taxon>
        <taxon>Pasteurellales</taxon>
        <taxon>Pasteurellaceae</taxon>
        <taxon>Rodentibacter</taxon>
    </lineage>
</organism>
<keyword evidence="12" id="KW-1185">Reference proteome</keyword>
<dbReference type="GO" id="GO:0090529">
    <property type="term" value="P:cell septum assembly"/>
    <property type="evidence" value="ECO:0007669"/>
    <property type="project" value="InterPro"/>
</dbReference>
<dbReference type="InterPro" id="IPR013685">
    <property type="entry name" value="POTRA_FtsQ_type"/>
</dbReference>
<dbReference type="PANTHER" id="PTHR35851">
    <property type="entry name" value="CELL DIVISION PROTEIN FTSQ"/>
    <property type="match status" value="1"/>
</dbReference>
<comment type="function">
    <text evidence="9">Essential cell division protein. May link together the upstream cell division proteins, which are predominantly cytoplasmic, with the downstream cell division proteins, which are predominantly periplasmic. May control correct divisome assembly.</text>
</comment>
<comment type="subcellular location">
    <subcellularLocation>
        <location evidence="9">Cell inner membrane</location>
        <topology evidence="9">Single-pass type II membrane protein</topology>
    </subcellularLocation>
    <subcellularLocation>
        <location evidence="1">Membrane</location>
    </subcellularLocation>
    <text evidence="9">Localizes to the division septum.</text>
</comment>
<dbReference type="STRING" id="1908257.BKK47_06015"/>
<dbReference type="Pfam" id="PF03799">
    <property type="entry name" value="FtsQ_DivIB_C"/>
    <property type="match status" value="1"/>
</dbReference>
<proteinExistence type="inferred from homology"/>
<dbReference type="InterPro" id="IPR005548">
    <property type="entry name" value="Cell_div_FtsQ/DivIB_C"/>
</dbReference>
<comment type="subunit">
    <text evidence="9">Part of a complex composed of FtsB, FtsL and FtsQ.</text>
</comment>
<dbReference type="GO" id="GO:0032153">
    <property type="term" value="C:cell division site"/>
    <property type="evidence" value="ECO:0007669"/>
    <property type="project" value="UniProtKB-UniRule"/>
</dbReference>
<evidence type="ECO:0000256" key="7">
    <source>
        <dbReference type="ARBA" id="ARBA00023136"/>
    </source>
</evidence>
<evidence type="ECO:0000313" key="12">
    <source>
        <dbReference type="Proteomes" id="UP000189426"/>
    </source>
</evidence>
<keyword evidence="7 9" id="KW-0472">Membrane</keyword>
<keyword evidence="2 9" id="KW-1003">Cell membrane</keyword>
<keyword evidence="8 9" id="KW-0131">Cell cycle</keyword>
<evidence type="ECO:0000256" key="6">
    <source>
        <dbReference type="ARBA" id="ARBA00022989"/>
    </source>
</evidence>
<name>A0A1V3IFT6_9PAST</name>
<evidence type="ECO:0000256" key="2">
    <source>
        <dbReference type="ARBA" id="ARBA00022475"/>
    </source>
</evidence>
<dbReference type="AlphaFoldDB" id="A0A1V3IFT6"/>
<comment type="caution">
    <text evidence="11">The sequence shown here is derived from an EMBL/GenBank/DDBJ whole genome shotgun (WGS) entry which is preliminary data.</text>
</comment>
<dbReference type="Pfam" id="PF08478">
    <property type="entry name" value="POTRA_1"/>
    <property type="match status" value="1"/>
</dbReference>
<sequence>MNVLKRKSTPNTRYGEPKFRYFLQLRLLIAILCIGFGYFVYSNWQNWLEGLDSKSISAYAIVGKTEFTDYADVQDVLLKMGTLKGFWGQDVKVIQEQIETLPWIKGAVVRKVWPNRLSIWLTEYTPVAIWNKTEFVTKDGVVFQLPMERLKNKVLPYLGGPDYQSPKVLEAWNQIYADFKAKNLNVKGVTIDARGAWQVTLDNDIVLKLGRGEWKSKLERFVTIYPQIEVEEGKRIDYVDLRYTSGAAVGMTDE</sequence>
<evidence type="ECO:0000256" key="5">
    <source>
        <dbReference type="ARBA" id="ARBA00022692"/>
    </source>
</evidence>
<keyword evidence="5 9" id="KW-0812">Transmembrane</keyword>
<evidence type="ECO:0000256" key="9">
    <source>
        <dbReference type="HAMAP-Rule" id="MF_00911"/>
    </source>
</evidence>
<dbReference type="GO" id="GO:0043093">
    <property type="term" value="P:FtsZ-dependent cytokinesis"/>
    <property type="evidence" value="ECO:0007669"/>
    <property type="project" value="UniProtKB-UniRule"/>
</dbReference>
<dbReference type="InterPro" id="IPR034746">
    <property type="entry name" value="POTRA"/>
</dbReference>
<protein>
    <recommendedName>
        <fullName evidence="9">Cell division protein FtsQ</fullName>
    </recommendedName>
</protein>
<evidence type="ECO:0000256" key="1">
    <source>
        <dbReference type="ARBA" id="ARBA00004370"/>
    </source>
</evidence>
<dbReference type="HAMAP" id="MF_00911">
    <property type="entry name" value="FtsQ_subfam"/>
    <property type="match status" value="1"/>
</dbReference>
<feature type="domain" description="POTRA" evidence="10">
    <location>
        <begin position="54"/>
        <end position="124"/>
    </location>
</feature>
<keyword evidence="6 9" id="KW-1133">Transmembrane helix</keyword>
<feature type="transmembrane region" description="Helical" evidence="9">
    <location>
        <begin position="21"/>
        <end position="41"/>
    </location>
</feature>
<keyword evidence="3 9" id="KW-0997">Cell inner membrane</keyword>
<accession>A0A1V3IFT6</accession>
<evidence type="ECO:0000256" key="4">
    <source>
        <dbReference type="ARBA" id="ARBA00022618"/>
    </source>
</evidence>
<dbReference type="PROSITE" id="PS51779">
    <property type="entry name" value="POTRA"/>
    <property type="match status" value="1"/>
</dbReference>
<dbReference type="InterPro" id="IPR045335">
    <property type="entry name" value="FtsQ_C_sf"/>
</dbReference>
<dbReference type="Proteomes" id="UP000189426">
    <property type="component" value="Unassembled WGS sequence"/>
</dbReference>
<evidence type="ECO:0000259" key="10">
    <source>
        <dbReference type="PROSITE" id="PS51779"/>
    </source>
</evidence>
<dbReference type="Gene3D" id="3.40.50.11690">
    <property type="entry name" value="Cell division protein FtsQ/DivIB"/>
    <property type="match status" value="1"/>
</dbReference>
<dbReference type="PANTHER" id="PTHR35851:SF1">
    <property type="entry name" value="CELL DIVISION PROTEIN FTSQ"/>
    <property type="match status" value="1"/>
</dbReference>
<evidence type="ECO:0000313" key="11">
    <source>
        <dbReference type="EMBL" id="OOF39638.1"/>
    </source>
</evidence>
<evidence type="ECO:0000256" key="3">
    <source>
        <dbReference type="ARBA" id="ARBA00022519"/>
    </source>
</evidence>
<comment type="similarity">
    <text evidence="9">Belongs to the FtsQ/DivIB family. FtsQ subfamily.</text>
</comment>
<dbReference type="EMBL" id="MLHG01000035">
    <property type="protein sequence ID" value="OOF39638.1"/>
    <property type="molecule type" value="Genomic_DNA"/>
</dbReference>
<dbReference type="GO" id="GO:0005886">
    <property type="term" value="C:plasma membrane"/>
    <property type="evidence" value="ECO:0007669"/>
    <property type="project" value="UniProtKB-SubCell"/>
</dbReference>
<gene>
    <name evidence="9" type="primary">ftsQ</name>
    <name evidence="11" type="ORF">BKK47_06015</name>
</gene>
<reference evidence="11 12" key="1">
    <citation type="submission" date="2016-10" db="EMBL/GenBank/DDBJ databases">
        <title>Rodentibacter gen. nov. and new species.</title>
        <authorList>
            <person name="Christensen H."/>
        </authorList>
    </citation>
    <scope>NUCLEOTIDE SEQUENCE [LARGE SCALE GENOMIC DNA]</scope>
    <source>
        <strain evidence="11 12">Ppn418</strain>
    </source>
</reference>
<evidence type="ECO:0000256" key="8">
    <source>
        <dbReference type="ARBA" id="ARBA00023306"/>
    </source>
</evidence>
<dbReference type="RefSeq" id="WP_077494013.1">
    <property type="nucleotide sequence ID" value="NZ_MLHG01000035.1"/>
</dbReference>
<dbReference type="Gene3D" id="3.10.20.310">
    <property type="entry name" value="membrane protein fhac"/>
    <property type="match status" value="1"/>
</dbReference>
<keyword evidence="4 9" id="KW-0132">Cell division</keyword>